<sequence length="240" mass="26313">MGKQIYVEILVRAPLDTVWNLTQQPDLHSRWDLRFSSIVPLTDGPPQEFRYEFRLPLHTVHGTGVSLGGRTGAGGAATSVLKFSTKDPLSPIGPGAGYWRYVPANDGGTRFITGYDFAPGWGRIGTWLDKPLIRPLLGWATAWSFDRLRLWAEEELDPRCTRNRWLLDGGTRLGAVATGVILVFRRPRPATVLTAFAAAAAASLIPRHPSIPRADRCLRNPPDRRAGQAPSSLASLAEPA</sequence>
<feature type="compositionally biased region" description="Low complexity" evidence="1">
    <location>
        <begin position="229"/>
        <end position="240"/>
    </location>
</feature>
<gene>
    <name evidence="2" type="ORF">H9639_14545</name>
</gene>
<dbReference type="Proteomes" id="UP000609874">
    <property type="component" value="Unassembled WGS sequence"/>
</dbReference>
<dbReference type="CDD" id="cd07812">
    <property type="entry name" value="SRPBCC"/>
    <property type="match status" value="1"/>
</dbReference>
<accession>A0ABR8UW95</accession>
<reference evidence="2 3" key="1">
    <citation type="submission" date="2020-08" db="EMBL/GenBank/DDBJ databases">
        <title>A Genomic Blueprint of the Chicken Gut Microbiome.</title>
        <authorList>
            <person name="Gilroy R."/>
            <person name="Ravi A."/>
            <person name="Getino M."/>
            <person name="Pursley I."/>
            <person name="Horton D.L."/>
            <person name="Alikhan N.-F."/>
            <person name="Baker D."/>
            <person name="Gharbi K."/>
            <person name="Hall N."/>
            <person name="Watson M."/>
            <person name="Adriaenssens E.M."/>
            <person name="Foster-Nyarko E."/>
            <person name="Jarju S."/>
            <person name="Secka A."/>
            <person name="Antonio M."/>
            <person name="Oren A."/>
            <person name="Chaudhuri R."/>
            <person name="La Ragione R.M."/>
            <person name="Hildebrand F."/>
            <person name="Pallen M.J."/>
        </authorList>
    </citation>
    <scope>NUCLEOTIDE SEQUENCE [LARGE SCALE GENOMIC DNA]</scope>
    <source>
        <strain evidence="2 3">Sa2CUA1</strain>
    </source>
</reference>
<organism evidence="2 3">
    <name type="scientific">Arthrobacter gallicola</name>
    <dbReference type="NCBI Taxonomy" id="2762225"/>
    <lineage>
        <taxon>Bacteria</taxon>
        <taxon>Bacillati</taxon>
        <taxon>Actinomycetota</taxon>
        <taxon>Actinomycetes</taxon>
        <taxon>Micrococcales</taxon>
        <taxon>Micrococcaceae</taxon>
        <taxon>Arthrobacter</taxon>
    </lineage>
</organism>
<evidence type="ECO:0000313" key="3">
    <source>
        <dbReference type="Proteomes" id="UP000609874"/>
    </source>
</evidence>
<name>A0ABR8UW95_9MICC</name>
<keyword evidence="3" id="KW-1185">Reference proteome</keyword>
<proteinExistence type="predicted"/>
<feature type="compositionally biased region" description="Basic and acidic residues" evidence="1">
    <location>
        <begin position="213"/>
        <end position="226"/>
    </location>
</feature>
<dbReference type="Gene3D" id="3.30.530.20">
    <property type="match status" value="1"/>
</dbReference>
<protein>
    <submittedName>
        <fullName evidence="2">SRPBCC family protein</fullName>
    </submittedName>
</protein>
<comment type="caution">
    <text evidence="2">The sequence shown here is derived from an EMBL/GenBank/DDBJ whole genome shotgun (WGS) entry which is preliminary data.</text>
</comment>
<feature type="region of interest" description="Disordered" evidence="1">
    <location>
        <begin position="213"/>
        <end position="240"/>
    </location>
</feature>
<dbReference type="InterPro" id="IPR023393">
    <property type="entry name" value="START-like_dom_sf"/>
</dbReference>
<dbReference type="EMBL" id="JACSQD010000007">
    <property type="protein sequence ID" value="MBD7996516.1"/>
    <property type="molecule type" value="Genomic_DNA"/>
</dbReference>
<evidence type="ECO:0000256" key="1">
    <source>
        <dbReference type="SAM" id="MobiDB-lite"/>
    </source>
</evidence>
<dbReference type="RefSeq" id="WP_191808793.1">
    <property type="nucleotide sequence ID" value="NZ_JACSQD010000007.1"/>
</dbReference>
<dbReference type="SUPFAM" id="SSF55961">
    <property type="entry name" value="Bet v1-like"/>
    <property type="match status" value="1"/>
</dbReference>
<evidence type="ECO:0000313" key="2">
    <source>
        <dbReference type="EMBL" id="MBD7996516.1"/>
    </source>
</evidence>